<dbReference type="AlphaFoldDB" id="A0A1I3APJ9"/>
<feature type="transmembrane region" description="Helical" evidence="7">
    <location>
        <begin position="57"/>
        <end position="74"/>
    </location>
</feature>
<evidence type="ECO:0000313" key="10">
    <source>
        <dbReference type="EMBL" id="SFH51892.1"/>
    </source>
</evidence>
<dbReference type="InterPro" id="IPR048454">
    <property type="entry name" value="YetF_N"/>
</dbReference>
<dbReference type="InterPro" id="IPR007353">
    <property type="entry name" value="DUF421"/>
</dbReference>
<dbReference type="Pfam" id="PF20730">
    <property type="entry name" value="YetF_N"/>
    <property type="match status" value="1"/>
</dbReference>
<dbReference type="Gene3D" id="3.30.240.20">
    <property type="entry name" value="bsu07140 like domains"/>
    <property type="match status" value="2"/>
</dbReference>
<accession>A0A1I3APJ9</accession>
<name>A0A1I3APJ9_9LACT</name>
<feature type="domain" description="YetF-like N-terminal transmembrane" evidence="9">
    <location>
        <begin position="3"/>
        <end position="76"/>
    </location>
</feature>
<dbReference type="RefSeq" id="WP_092090738.1">
    <property type="nucleotide sequence ID" value="NZ_FOQE01000001.1"/>
</dbReference>
<feature type="transmembrane region" description="Helical" evidence="7">
    <location>
        <begin position="6"/>
        <end position="24"/>
    </location>
</feature>
<evidence type="ECO:0000256" key="6">
    <source>
        <dbReference type="ARBA" id="ARBA00023136"/>
    </source>
</evidence>
<evidence type="ECO:0000256" key="5">
    <source>
        <dbReference type="ARBA" id="ARBA00022989"/>
    </source>
</evidence>
<keyword evidence="4 7" id="KW-0812">Transmembrane</keyword>
<evidence type="ECO:0000256" key="1">
    <source>
        <dbReference type="ARBA" id="ARBA00004651"/>
    </source>
</evidence>
<keyword evidence="11" id="KW-1185">Reference proteome</keyword>
<comment type="similarity">
    <text evidence="2">Belongs to the UPF0702 family.</text>
</comment>
<dbReference type="Proteomes" id="UP000198668">
    <property type="component" value="Unassembled WGS sequence"/>
</dbReference>
<dbReference type="EMBL" id="FOQE01000001">
    <property type="protein sequence ID" value="SFH51892.1"/>
    <property type="molecule type" value="Genomic_DNA"/>
</dbReference>
<feature type="domain" description="YetF C-terminal" evidence="8">
    <location>
        <begin position="79"/>
        <end position="200"/>
    </location>
</feature>
<dbReference type="GO" id="GO:0005886">
    <property type="term" value="C:plasma membrane"/>
    <property type="evidence" value="ECO:0007669"/>
    <property type="project" value="UniProtKB-SubCell"/>
</dbReference>
<keyword evidence="5 7" id="KW-1133">Transmembrane helix</keyword>
<dbReference type="InterPro" id="IPR023090">
    <property type="entry name" value="UPF0702_alpha/beta_dom_sf"/>
</dbReference>
<gene>
    <name evidence="10" type="ORF">SAMN04489868_10199</name>
</gene>
<dbReference type="Pfam" id="PF04239">
    <property type="entry name" value="DUF421"/>
    <property type="match status" value="1"/>
</dbReference>
<evidence type="ECO:0000256" key="3">
    <source>
        <dbReference type="ARBA" id="ARBA00022475"/>
    </source>
</evidence>
<evidence type="ECO:0000259" key="9">
    <source>
        <dbReference type="Pfam" id="PF20730"/>
    </source>
</evidence>
<keyword evidence="3" id="KW-1003">Cell membrane</keyword>
<dbReference type="PANTHER" id="PTHR34582:SF5">
    <property type="entry name" value="UPF0702 TRANSMEMBRANE PROTEIN YETF"/>
    <property type="match status" value="1"/>
</dbReference>
<evidence type="ECO:0000256" key="2">
    <source>
        <dbReference type="ARBA" id="ARBA00006448"/>
    </source>
</evidence>
<proteinExistence type="inferred from homology"/>
<comment type="subcellular location">
    <subcellularLocation>
        <location evidence="1">Cell membrane</location>
        <topology evidence="1">Multi-pass membrane protein</topology>
    </subcellularLocation>
</comment>
<evidence type="ECO:0000256" key="7">
    <source>
        <dbReference type="SAM" id="Phobius"/>
    </source>
</evidence>
<evidence type="ECO:0000259" key="8">
    <source>
        <dbReference type="Pfam" id="PF04239"/>
    </source>
</evidence>
<dbReference type="PANTHER" id="PTHR34582">
    <property type="entry name" value="UPF0702 TRANSMEMBRANE PROTEIN YCAP"/>
    <property type="match status" value="1"/>
</dbReference>
<protein>
    <submittedName>
        <fullName evidence="10">Uncharacterized membrane protein YcaP, DUF421 family</fullName>
    </submittedName>
</protein>
<keyword evidence="6 7" id="KW-0472">Membrane</keyword>
<dbReference type="OrthoDB" id="1076133at2"/>
<organism evidence="10 11">
    <name type="scientific">Pisciglobus halotolerans</name>
    <dbReference type="NCBI Taxonomy" id="745365"/>
    <lineage>
        <taxon>Bacteria</taxon>
        <taxon>Bacillati</taxon>
        <taxon>Bacillota</taxon>
        <taxon>Bacilli</taxon>
        <taxon>Lactobacillales</taxon>
        <taxon>Carnobacteriaceae</taxon>
    </lineage>
</organism>
<reference evidence="10 11" key="1">
    <citation type="submission" date="2016-10" db="EMBL/GenBank/DDBJ databases">
        <authorList>
            <person name="de Groot N.N."/>
        </authorList>
    </citation>
    <scope>NUCLEOTIDE SEQUENCE [LARGE SCALE GENOMIC DNA]</scope>
    <source>
        <strain evidence="10 11">DSM 27630</strain>
    </source>
</reference>
<evidence type="ECO:0000256" key="4">
    <source>
        <dbReference type="ARBA" id="ARBA00022692"/>
    </source>
</evidence>
<evidence type="ECO:0000313" key="11">
    <source>
        <dbReference type="Proteomes" id="UP000198668"/>
    </source>
</evidence>
<sequence>MLVSMIIKLILGLVVLLLVARLVGKKALSKVTPFDLLYTLVLGSILGSAMYRDEANIGHIAIAAILWAAMIYLIERVVQKSRKASRWLKGTPSVLIKDGKLNIEEINENHIEMEQMRAMLREKSCFSLKNAQHLVLEANGNYSVAKQSDENMTITILLVEAGKIKKKTLQSNGLGEDWLRDRLKEEGFFSLESIVYAEWSQEEGFYIVSTTDETSDFVIEGKN</sequence>